<dbReference type="EMBL" id="PVEM01000021">
    <property type="protein sequence ID" value="PTD02483.1"/>
    <property type="molecule type" value="Genomic_DNA"/>
</dbReference>
<gene>
    <name evidence="3" type="ORF">FCULG_00012565</name>
    <name evidence="2" type="ORF">FCULG_00012848</name>
</gene>
<accession>A0A2T4GGD6</accession>
<evidence type="ECO:0000313" key="4">
    <source>
        <dbReference type="Proteomes" id="UP000241587"/>
    </source>
</evidence>
<dbReference type="InterPro" id="IPR016197">
    <property type="entry name" value="Chromo-like_dom_sf"/>
</dbReference>
<dbReference type="OrthoDB" id="5235533at2759"/>
<proteinExistence type="predicted"/>
<evidence type="ECO:0008006" key="5">
    <source>
        <dbReference type="Google" id="ProtNLM"/>
    </source>
</evidence>
<comment type="subunit">
    <text evidence="1">Component of the NuA4 histone acetyltransferase complex.</text>
</comment>
<dbReference type="Proteomes" id="UP000241587">
    <property type="component" value="Unassembled WGS sequence"/>
</dbReference>
<name>A0A2T4GGD6_FUSCU</name>
<evidence type="ECO:0000313" key="3">
    <source>
        <dbReference type="EMBL" id="PTD02555.1"/>
    </source>
</evidence>
<evidence type="ECO:0000313" key="2">
    <source>
        <dbReference type="EMBL" id="PTD02483.1"/>
    </source>
</evidence>
<protein>
    <recommendedName>
        <fullName evidence="5">Chromo domain-containing protein</fullName>
    </recommendedName>
</protein>
<sequence length="151" mass="17278">MAVLTFQYAVSLTVATAWSSDILITEVLLTFRAYHRTFYGVKTVNRDCGSWVWPAGDSDGLLWVFEEGGQLKVWQEHRQAPYVPLGRPAYEIEHVIGYYQSEADSSYVGVKWKDYESPTWELEEDIDRVLGWDLRHTVGPGSPAWNTNFLA</sequence>
<keyword evidence="4" id="KW-1185">Reference proteome</keyword>
<dbReference type="SUPFAM" id="SSF54160">
    <property type="entry name" value="Chromo domain-like"/>
    <property type="match status" value="1"/>
</dbReference>
<evidence type="ECO:0000256" key="1">
    <source>
        <dbReference type="ARBA" id="ARBA00011353"/>
    </source>
</evidence>
<dbReference type="EMBL" id="PVEM01000017">
    <property type="protein sequence ID" value="PTD02555.1"/>
    <property type="molecule type" value="Genomic_DNA"/>
</dbReference>
<comment type="caution">
    <text evidence="3">The sequence shown here is derived from an EMBL/GenBank/DDBJ whole genome shotgun (WGS) entry which is preliminary data.</text>
</comment>
<dbReference type="OMA" id="GHYESND"/>
<reference evidence="3 4" key="1">
    <citation type="submission" date="2018-02" db="EMBL/GenBank/DDBJ databases">
        <title>Fusarium culmorum secondary metabolites in fungal-bacterial-plant interactions.</title>
        <authorList>
            <person name="Schmidt R."/>
        </authorList>
    </citation>
    <scope>NUCLEOTIDE SEQUENCE [LARGE SCALE GENOMIC DNA]</scope>
    <source>
        <strain evidence="3 4">PV</strain>
    </source>
</reference>
<organism evidence="3 4">
    <name type="scientific">Fusarium culmorum</name>
    <dbReference type="NCBI Taxonomy" id="5516"/>
    <lineage>
        <taxon>Eukaryota</taxon>
        <taxon>Fungi</taxon>
        <taxon>Dikarya</taxon>
        <taxon>Ascomycota</taxon>
        <taxon>Pezizomycotina</taxon>
        <taxon>Sordariomycetes</taxon>
        <taxon>Hypocreomycetidae</taxon>
        <taxon>Hypocreales</taxon>
        <taxon>Nectriaceae</taxon>
        <taxon>Fusarium</taxon>
    </lineage>
</organism>
<dbReference type="AlphaFoldDB" id="A0A2T4GGD6"/>